<dbReference type="AlphaFoldDB" id="A0A1G2CE91"/>
<keyword evidence="4 10" id="KW-0328">Glycosyltransferase</keyword>
<comment type="function">
    <text evidence="10">Protein O-mannosyltransferase that catalyzes the transfer of a single mannose residue from a polyprenol phospho-mannosyl lipidic donor to the hydroxyl group of selected serine and threonine residues in acceptor proteins.</text>
</comment>
<protein>
    <recommendedName>
        <fullName evidence="9 10">Polyprenol-phosphate-mannose--protein mannosyltransferase</fullName>
        <ecNumber evidence="10">2.4.1.-</ecNumber>
    </recommendedName>
</protein>
<evidence type="ECO:0000256" key="6">
    <source>
        <dbReference type="ARBA" id="ARBA00022692"/>
    </source>
</evidence>
<comment type="pathway">
    <text evidence="2 10">Protein modification; protein glycosylation.</text>
</comment>
<dbReference type="InterPro" id="IPR032421">
    <property type="entry name" value="PMT_4TMC"/>
</dbReference>
<keyword evidence="10" id="KW-1003">Cell membrane</keyword>
<evidence type="ECO:0000256" key="8">
    <source>
        <dbReference type="ARBA" id="ARBA00023136"/>
    </source>
</evidence>
<keyword evidence="6 10" id="KW-0812">Transmembrane</keyword>
<evidence type="ECO:0000256" key="4">
    <source>
        <dbReference type="ARBA" id="ARBA00022676"/>
    </source>
</evidence>
<keyword evidence="8 10" id="KW-0472">Membrane</keyword>
<keyword evidence="7 10" id="KW-1133">Transmembrane helix</keyword>
<evidence type="ECO:0000256" key="1">
    <source>
        <dbReference type="ARBA" id="ARBA00004127"/>
    </source>
</evidence>
<dbReference type="GO" id="GO:0004169">
    <property type="term" value="F:dolichyl-phosphate-mannose-protein mannosyltransferase activity"/>
    <property type="evidence" value="ECO:0007669"/>
    <property type="project" value="UniProtKB-UniRule"/>
</dbReference>
<evidence type="ECO:0000256" key="11">
    <source>
        <dbReference type="SAM" id="MobiDB-lite"/>
    </source>
</evidence>
<accession>A0A1G2CE91</accession>
<dbReference type="GO" id="GO:0012505">
    <property type="term" value="C:endomembrane system"/>
    <property type="evidence" value="ECO:0007669"/>
    <property type="project" value="UniProtKB-SubCell"/>
</dbReference>
<dbReference type="Pfam" id="PF02366">
    <property type="entry name" value="PMT"/>
    <property type="match status" value="1"/>
</dbReference>
<feature type="compositionally biased region" description="Basic and acidic residues" evidence="11">
    <location>
        <begin position="410"/>
        <end position="419"/>
    </location>
</feature>
<feature type="domain" description="ArnT-like N-terminal" evidence="12">
    <location>
        <begin position="41"/>
        <end position="278"/>
    </location>
</feature>
<feature type="transmembrane region" description="Helical" evidence="10">
    <location>
        <begin position="33"/>
        <end position="51"/>
    </location>
</feature>
<feature type="transmembrane region" description="Helical" evidence="10">
    <location>
        <begin position="465"/>
        <end position="487"/>
    </location>
</feature>
<dbReference type="EC" id="2.4.1.-" evidence="10"/>
<dbReference type="UniPathway" id="UPA00378"/>
<dbReference type="GO" id="GO:0005886">
    <property type="term" value="C:plasma membrane"/>
    <property type="evidence" value="ECO:0007669"/>
    <property type="project" value="UniProtKB-SubCell"/>
</dbReference>
<reference evidence="14 15" key="1">
    <citation type="journal article" date="2016" name="Nat. Commun.">
        <title>Thousands of microbial genomes shed light on interconnected biogeochemical processes in an aquifer system.</title>
        <authorList>
            <person name="Anantharaman K."/>
            <person name="Brown C.T."/>
            <person name="Hug L.A."/>
            <person name="Sharon I."/>
            <person name="Castelle C.J."/>
            <person name="Probst A.J."/>
            <person name="Thomas B.C."/>
            <person name="Singh A."/>
            <person name="Wilkins M.J."/>
            <person name="Karaoz U."/>
            <person name="Brodie E.L."/>
            <person name="Williams K.H."/>
            <person name="Hubbard S.S."/>
            <person name="Banfield J.F."/>
        </authorList>
    </citation>
    <scope>NUCLEOTIDE SEQUENCE [LARGE SCALE GENOMIC DNA]</scope>
</reference>
<evidence type="ECO:0000256" key="5">
    <source>
        <dbReference type="ARBA" id="ARBA00022679"/>
    </source>
</evidence>
<name>A0A1G2CE91_9BACT</name>
<evidence type="ECO:0000256" key="7">
    <source>
        <dbReference type="ARBA" id="ARBA00022989"/>
    </source>
</evidence>
<gene>
    <name evidence="14" type="ORF">A2945_01825</name>
</gene>
<dbReference type="STRING" id="1798650.A2945_01825"/>
<feature type="transmembrane region" description="Helical" evidence="10">
    <location>
        <begin position="217"/>
        <end position="242"/>
    </location>
</feature>
<sequence>MPVSNERFGSRQRRNKVSVKYALEMSARKNKTFTLAALAAILAVSTVLHFWRISYPSRPLFDEAHFATYAADYATHRAFYDIHPPFGKLMYAAVLSFVMPGDFSGASEFIVTKLNPKTNHLDTTDAGLPFGDFPYVPLRAASAVVGILLPLVFYGFLRALGLGTVGSSLGALFVALENALLLDTRLILLNTMFIVLGLAALTLYFQNNRRPVAGGVVWGLALATKLSAIVFLAPVVIGYYLIRSSTNRKENHIFERSLGKKFFFAGIAVLILISSLNLVFFSTHDRLNVLESLGWLYKGPAASSSAGSTFLASVGATAVDVALSLSNYVEGPPHPQGSPWYLWPAMQIPMPFYGESDGASVKQIVLQGNYVIWFSATLAVVVGFAVFYRYLRGYLRPPLTMLAQEGGRKEGDVISRPSDEANSPAGRQRNTERTGADVHSFFLLLGGYIGALLPFFTLVRRSTFLYHYFPALLFAIGLLVWFLARALRLEDFDTLNKKQIFFLSLIILAAVGGFLWTAPVTYGL</sequence>
<evidence type="ECO:0000256" key="2">
    <source>
        <dbReference type="ARBA" id="ARBA00004922"/>
    </source>
</evidence>
<keyword evidence="5 10" id="KW-0808">Transferase</keyword>
<comment type="subcellular location">
    <subcellularLocation>
        <location evidence="10">Cell membrane</location>
    </subcellularLocation>
    <subcellularLocation>
        <location evidence="1">Endomembrane system</location>
        <topology evidence="1">Multi-pass membrane protein</topology>
    </subcellularLocation>
</comment>
<evidence type="ECO:0000259" key="12">
    <source>
        <dbReference type="Pfam" id="PF02366"/>
    </source>
</evidence>
<evidence type="ECO:0000313" key="14">
    <source>
        <dbReference type="EMBL" id="OGY99718.1"/>
    </source>
</evidence>
<dbReference type="Proteomes" id="UP000178880">
    <property type="component" value="Unassembled WGS sequence"/>
</dbReference>
<proteinExistence type="inferred from homology"/>
<feature type="transmembrane region" description="Helical" evidence="10">
    <location>
        <begin position="262"/>
        <end position="281"/>
    </location>
</feature>
<dbReference type="InterPro" id="IPR003342">
    <property type="entry name" value="ArnT-like_N"/>
</dbReference>
<feature type="transmembrane region" description="Helical" evidence="10">
    <location>
        <begin position="370"/>
        <end position="391"/>
    </location>
</feature>
<evidence type="ECO:0000259" key="13">
    <source>
        <dbReference type="Pfam" id="PF16192"/>
    </source>
</evidence>
<feature type="transmembrane region" description="Helical" evidence="10">
    <location>
        <begin position="438"/>
        <end position="459"/>
    </location>
</feature>
<comment type="similarity">
    <text evidence="3 10">Belongs to the glycosyltransferase 39 family.</text>
</comment>
<evidence type="ECO:0000256" key="10">
    <source>
        <dbReference type="RuleBase" id="RU367007"/>
    </source>
</evidence>
<dbReference type="EMBL" id="MHLA01000013">
    <property type="protein sequence ID" value="OGY99718.1"/>
    <property type="molecule type" value="Genomic_DNA"/>
</dbReference>
<feature type="transmembrane region" description="Helical" evidence="10">
    <location>
        <begin position="499"/>
        <end position="518"/>
    </location>
</feature>
<feature type="region of interest" description="Disordered" evidence="11">
    <location>
        <begin position="410"/>
        <end position="432"/>
    </location>
</feature>
<feature type="domain" description="Protein O-mannosyl-transferase C-terminal four TM" evidence="13">
    <location>
        <begin position="329"/>
        <end position="524"/>
    </location>
</feature>
<feature type="transmembrane region" description="Helical" evidence="10">
    <location>
        <begin position="186"/>
        <end position="205"/>
    </location>
</feature>
<evidence type="ECO:0000256" key="9">
    <source>
        <dbReference type="ARBA" id="ARBA00093617"/>
    </source>
</evidence>
<dbReference type="Pfam" id="PF16192">
    <property type="entry name" value="PMT_4TMC"/>
    <property type="match status" value="1"/>
</dbReference>
<comment type="caution">
    <text evidence="14">The sequence shown here is derived from an EMBL/GenBank/DDBJ whole genome shotgun (WGS) entry which is preliminary data.</text>
</comment>
<evidence type="ECO:0000313" key="15">
    <source>
        <dbReference type="Proteomes" id="UP000178880"/>
    </source>
</evidence>
<dbReference type="InterPro" id="IPR027005">
    <property type="entry name" value="PMT-like"/>
</dbReference>
<dbReference type="PANTHER" id="PTHR10050">
    <property type="entry name" value="DOLICHYL-PHOSPHATE-MANNOSE--PROTEIN MANNOSYLTRANSFERASE"/>
    <property type="match status" value="1"/>
</dbReference>
<evidence type="ECO:0000256" key="3">
    <source>
        <dbReference type="ARBA" id="ARBA00007222"/>
    </source>
</evidence>
<organism evidence="14 15">
    <name type="scientific">Candidatus Liptonbacteria bacterium RIFCSPLOWO2_01_FULL_52_25</name>
    <dbReference type="NCBI Taxonomy" id="1798650"/>
    <lineage>
        <taxon>Bacteria</taxon>
        <taxon>Candidatus Liptoniibacteriota</taxon>
    </lineage>
</organism>